<dbReference type="Gene3D" id="3.90.70.10">
    <property type="entry name" value="Cysteine proteinases"/>
    <property type="match status" value="1"/>
</dbReference>
<dbReference type="InterPro" id="IPR052398">
    <property type="entry name" value="Ubiquitin_hydrolase_53/54"/>
</dbReference>
<keyword evidence="4" id="KW-1185">Reference proteome</keyword>
<dbReference type="PANTHER" id="PTHR22975:SF9">
    <property type="entry name" value="ECHINUS SPLICE FORM 3"/>
    <property type="match status" value="1"/>
</dbReference>
<accession>A0ABM1Q766</accession>
<dbReference type="InterPro" id="IPR001394">
    <property type="entry name" value="Peptidase_C19_UCH"/>
</dbReference>
<dbReference type="Pfam" id="PF00443">
    <property type="entry name" value="UCH"/>
    <property type="match status" value="1"/>
</dbReference>
<dbReference type="Proteomes" id="UP000694864">
    <property type="component" value="Chromosome 7"/>
</dbReference>
<dbReference type="PANTHER" id="PTHR22975">
    <property type="entry name" value="UBIQUITIN SPECIFIC PROTEINASE"/>
    <property type="match status" value="1"/>
</dbReference>
<name>A0ABM1Q766_CAMSA</name>
<feature type="domain" description="Peptidase C19 ubiquitin carboxyl-terminal hydrolase" evidence="3">
    <location>
        <begin position="60"/>
        <end position="288"/>
    </location>
</feature>
<dbReference type="InterPro" id="IPR038765">
    <property type="entry name" value="Papain-like_cys_pep_sf"/>
</dbReference>
<dbReference type="RefSeq" id="XP_019082604.1">
    <property type="nucleotide sequence ID" value="XM_019227059.1"/>
</dbReference>
<evidence type="ECO:0000256" key="1">
    <source>
        <dbReference type="ARBA" id="ARBA00022786"/>
    </source>
</evidence>
<reference evidence="4" key="1">
    <citation type="journal article" date="2014" name="Nat. Commun.">
        <title>The emerging biofuel crop Camelina sativa retains a highly undifferentiated hexaploid genome structure.</title>
        <authorList>
            <person name="Kagale S."/>
            <person name="Koh C."/>
            <person name="Nixon J."/>
            <person name="Bollina V."/>
            <person name="Clarke W.E."/>
            <person name="Tuteja R."/>
            <person name="Spillane C."/>
            <person name="Robinson S.J."/>
            <person name="Links M.G."/>
            <person name="Clarke C."/>
            <person name="Higgins E.E."/>
            <person name="Huebert T."/>
            <person name="Sharpe A.G."/>
            <person name="Parkin I.A."/>
        </authorList>
    </citation>
    <scope>NUCLEOTIDE SEQUENCE [LARGE SCALE GENOMIC DNA]</scope>
    <source>
        <strain evidence="4">cv. DH55</strain>
    </source>
</reference>
<evidence type="ECO:0000313" key="5">
    <source>
        <dbReference type="RefSeq" id="XP_019082604.1"/>
    </source>
</evidence>
<keyword evidence="2" id="KW-0378">Hydrolase</keyword>
<reference evidence="5" key="2">
    <citation type="submission" date="2025-08" db="UniProtKB">
        <authorList>
            <consortium name="RefSeq"/>
        </authorList>
    </citation>
    <scope>IDENTIFICATION</scope>
    <source>
        <tissue evidence="5">Leaf</tissue>
    </source>
</reference>
<proteinExistence type="predicted"/>
<gene>
    <name evidence="5" type="primary">LOC104704603</name>
</gene>
<keyword evidence="1" id="KW-0833">Ubl conjugation pathway</keyword>
<evidence type="ECO:0000313" key="4">
    <source>
        <dbReference type="Proteomes" id="UP000694864"/>
    </source>
</evidence>
<evidence type="ECO:0000259" key="3">
    <source>
        <dbReference type="Pfam" id="PF00443"/>
    </source>
</evidence>
<dbReference type="SUPFAM" id="SSF54001">
    <property type="entry name" value="Cysteine proteinases"/>
    <property type="match status" value="1"/>
</dbReference>
<sequence length="317" mass="36741">MDPSAVQEVKKPDQYLSASKTTPLLYEEKKLNATSVSALDMILESLWKIRFFFNAYWLDYVESAPPKEILRTFLLNNLSLTHSLESNDVLKLFLNILELLPRCYSHFEVDEVATTICIRCKMNMAYSRQRSYGIIVNADSLRVYNSVFVINAFETTLKIIRLNVKMLCDKEGCGKRNYVQRMINNLPTVFTIALQWENNETSIDIFRAATVLETEICISAIYRYKCDSLYTKYHLVSMVCSHGDQYNCIAYENNRWVRYFGSAIEVIGDWKSVVNSFLTHDIRPEILFFESVRKLLGQHTCLCFLPLLMCVFPVPPT</sequence>
<dbReference type="GeneID" id="104704603"/>
<protein>
    <submittedName>
        <fullName evidence="5">Uncharacterized protein LOC104704603</fullName>
    </submittedName>
</protein>
<evidence type="ECO:0000256" key="2">
    <source>
        <dbReference type="ARBA" id="ARBA00022801"/>
    </source>
</evidence>
<organism evidence="4 5">
    <name type="scientific">Camelina sativa</name>
    <name type="common">False flax</name>
    <name type="synonym">Myagrum sativum</name>
    <dbReference type="NCBI Taxonomy" id="90675"/>
    <lineage>
        <taxon>Eukaryota</taxon>
        <taxon>Viridiplantae</taxon>
        <taxon>Streptophyta</taxon>
        <taxon>Embryophyta</taxon>
        <taxon>Tracheophyta</taxon>
        <taxon>Spermatophyta</taxon>
        <taxon>Magnoliopsida</taxon>
        <taxon>eudicotyledons</taxon>
        <taxon>Gunneridae</taxon>
        <taxon>Pentapetalae</taxon>
        <taxon>rosids</taxon>
        <taxon>malvids</taxon>
        <taxon>Brassicales</taxon>
        <taxon>Brassicaceae</taxon>
        <taxon>Camelineae</taxon>
        <taxon>Camelina</taxon>
    </lineage>
</organism>